<keyword evidence="3" id="KW-1185">Reference proteome</keyword>
<dbReference type="InterPro" id="IPR029044">
    <property type="entry name" value="Nucleotide-diphossugar_trans"/>
</dbReference>
<evidence type="ECO:0000313" key="2">
    <source>
        <dbReference type="EMBL" id="MBB5056549.1"/>
    </source>
</evidence>
<sequence length="336" mass="38051">MQNEANDTGSPKPAISILIVSFNTRDVLRECLDSVAVATGNLVVETIVVDNHSRDGSAAMVREEFPWVRVIESTENLGFGRANNLAFAAAHGRYIVLLNSDAFLQRDTLCLSLEKMEADPTVGLASGRLVGRDGELQPSARMFPNPMRQLLVISGLADKYPGSRFFGQADRTWADPMEAAEVDWVPGAYSIIPADILHRYGFFDPRFFLYYEEVDLCLRIQSAGYKIMYWPEICVVHVGGESSRQIKTLEMSQTGAQLVLWRMRSTLLYYRKHKGSTAVAVRWLEEIWYLLRAWRNRLRSGEDARCEVRNQKRLADLMSLAWKETKGGRVSPPQPW</sequence>
<dbReference type="CDD" id="cd04186">
    <property type="entry name" value="GT_2_like_c"/>
    <property type="match status" value="1"/>
</dbReference>
<reference evidence="2 3" key="1">
    <citation type="submission" date="2020-08" db="EMBL/GenBank/DDBJ databases">
        <title>Genomic Encyclopedia of Type Strains, Phase IV (KMG-V): Genome sequencing to study the core and pangenomes of soil and plant-associated prokaryotes.</title>
        <authorList>
            <person name="Whitman W."/>
        </authorList>
    </citation>
    <scope>NUCLEOTIDE SEQUENCE [LARGE SCALE GENOMIC DNA]</scope>
    <source>
        <strain evidence="2 3">M8UP14</strain>
    </source>
</reference>
<feature type="domain" description="Glycosyltransferase 2-like" evidence="1">
    <location>
        <begin position="16"/>
        <end position="140"/>
    </location>
</feature>
<dbReference type="PANTHER" id="PTHR43179">
    <property type="entry name" value="RHAMNOSYLTRANSFERASE WBBL"/>
    <property type="match status" value="1"/>
</dbReference>
<dbReference type="RefSeq" id="WP_184214550.1">
    <property type="nucleotide sequence ID" value="NZ_JACHIP010000002.1"/>
</dbReference>
<organism evidence="2 3">
    <name type="scientific">Granulicella aggregans</name>
    <dbReference type="NCBI Taxonomy" id="474949"/>
    <lineage>
        <taxon>Bacteria</taxon>
        <taxon>Pseudomonadati</taxon>
        <taxon>Acidobacteriota</taxon>
        <taxon>Terriglobia</taxon>
        <taxon>Terriglobales</taxon>
        <taxon>Acidobacteriaceae</taxon>
        <taxon>Granulicella</taxon>
    </lineage>
</organism>
<dbReference type="PANTHER" id="PTHR43179:SF7">
    <property type="entry name" value="RHAMNOSYLTRANSFERASE WBBL"/>
    <property type="match status" value="1"/>
</dbReference>
<gene>
    <name evidence="2" type="ORF">HDF16_001234</name>
</gene>
<dbReference type="Gene3D" id="3.90.550.10">
    <property type="entry name" value="Spore Coat Polysaccharide Biosynthesis Protein SpsA, Chain A"/>
    <property type="match status" value="1"/>
</dbReference>
<accession>A0A7W7ZBH8</accession>
<dbReference type="Proteomes" id="UP000540989">
    <property type="component" value="Unassembled WGS sequence"/>
</dbReference>
<evidence type="ECO:0000313" key="3">
    <source>
        <dbReference type="Proteomes" id="UP000540989"/>
    </source>
</evidence>
<name>A0A7W7ZBH8_9BACT</name>
<comment type="caution">
    <text evidence="2">The sequence shown here is derived from an EMBL/GenBank/DDBJ whole genome shotgun (WGS) entry which is preliminary data.</text>
</comment>
<protein>
    <recommendedName>
        <fullName evidence="1">Glycosyltransferase 2-like domain-containing protein</fullName>
    </recommendedName>
</protein>
<proteinExistence type="predicted"/>
<evidence type="ECO:0000259" key="1">
    <source>
        <dbReference type="Pfam" id="PF00535"/>
    </source>
</evidence>
<dbReference type="SUPFAM" id="SSF53448">
    <property type="entry name" value="Nucleotide-diphospho-sugar transferases"/>
    <property type="match status" value="1"/>
</dbReference>
<dbReference type="InterPro" id="IPR001173">
    <property type="entry name" value="Glyco_trans_2-like"/>
</dbReference>
<dbReference type="Pfam" id="PF00535">
    <property type="entry name" value="Glycos_transf_2"/>
    <property type="match status" value="1"/>
</dbReference>
<dbReference type="EMBL" id="JACHIP010000002">
    <property type="protein sequence ID" value="MBB5056549.1"/>
    <property type="molecule type" value="Genomic_DNA"/>
</dbReference>
<dbReference type="AlphaFoldDB" id="A0A7W7ZBH8"/>